<dbReference type="EMBL" id="JAKUCV010005517">
    <property type="protein sequence ID" value="KAJ4830868.1"/>
    <property type="molecule type" value="Genomic_DNA"/>
</dbReference>
<name>A0A9Q0FG50_9ROSI</name>
<proteinExistence type="predicted"/>
<accession>A0A9Q0FG50</accession>
<comment type="caution">
    <text evidence="1">The sequence shown here is derived from an EMBL/GenBank/DDBJ whole genome shotgun (WGS) entry which is preliminary data.</text>
</comment>
<sequence>MAPNGGRSLPLSPLSSKYYTSEKVRSRWVGGGPKEALQVCPASDFSKIYWSPPTWEPLQIFTLTAKVESVAGPREVGIGNDEE</sequence>
<keyword evidence="3" id="KW-1185">Reference proteome</keyword>
<evidence type="ECO:0000313" key="3">
    <source>
        <dbReference type="Proteomes" id="UP001141552"/>
    </source>
</evidence>
<dbReference type="AlphaFoldDB" id="A0A9Q0FG50"/>
<evidence type="ECO:0000313" key="2">
    <source>
        <dbReference type="EMBL" id="KAJ4847102.1"/>
    </source>
</evidence>
<dbReference type="Proteomes" id="UP001141552">
    <property type="component" value="Unassembled WGS sequence"/>
</dbReference>
<gene>
    <name evidence="1" type="ORF">Tsubulata_033966</name>
    <name evidence="2" type="ORF">Tsubulata_050104</name>
</gene>
<evidence type="ECO:0000313" key="1">
    <source>
        <dbReference type="EMBL" id="KAJ4830868.1"/>
    </source>
</evidence>
<protein>
    <submittedName>
        <fullName evidence="1">Uncharacterized protein</fullName>
    </submittedName>
</protein>
<dbReference type="EMBL" id="JAKUCV010001263">
    <property type="protein sequence ID" value="KAJ4847102.1"/>
    <property type="molecule type" value="Genomic_DNA"/>
</dbReference>
<reference evidence="1" key="2">
    <citation type="journal article" date="2023" name="Plants (Basel)">
        <title>Annotation of the Turnera subulata (Passifloraceae) Draft Genome Reveals the S-Locus Evolved after the Divergence of Turneroideae from Passifloroideae in a Stepwise Manner.</title>
        <authorList>
            <person name="Henning P.M."/>
            <person name="Roalson E.H."/>
            <person name="Mir W."/>
            <person name="McCubbin A.G."/>
            <person name="Shore J.S."/>
        </authorList>
    </citation>
    <scope>NUCLEOTIDE SEQUENCE</scope>
    <source>
        <strain evidence="1">F60SS</strain>
    </source>
</reference>
<organism evidence="1 3">
    <name type="scientific">Turnera subulata</name>
    <dbReference type="NCBI Taxonomy" id="218843"/>
    <lineage>
        <taxon>Eukaryota</taxon>
        <taxon>Viridiplantae</taxon>
        <taxon>Streptophyta</taxon>
        <taxon>Embryophyta</taxon>
        <taxon>Tracheophyta</taxon>
        <taxon>Spermatophyta</taxon>
        <taxon>Magnoliopsida</taxon>
        <taxon>eudicotyledons</taxon>
        <taxon>Gunneridae</taxon>
        <taxon>Pentapetalae</taxon>
        <taxon>rosids</taxon>
        <taxon>fabids</taxon>
        <taxon>Malpighiales</taxon>
        <taxon>Passifloraceae</taxon>
        <taxon>Turnera</taxon>
    </lineage>
</organism>
<reference evidence="1" key="1">
    <citation type="submission" date="2022-02" db="EMBL/GenBank/DDBJ databases">
        <authorList>
            <person name="Henning P.M."/>
            <person name="McCubbin A.G."/>
            <person name="Shore J.S."/>
        </authorList>
    </citation>
    <scope>NUCLEOTIDE SEQUENCE</scope>
    <source>
        <strain evidence="1">F60SS</strain>
        <tissue evidence="1">Leaves</tissue>
    </source>
</reference>